<name>A0A4Y2LD33_ARAVE</name>
<sequence length="98" mass="10691">GMNLDGASRESDVVVRIGTSYCNVTSLSRSQLTCRPPTTQPPARDANGKPDPTKIPEVVVSLFIGFNTSYSTILLYVDSCSEKGISQTEWSHLLQENN</sequence>
<accession>A0A4Y2LD33</accession>
<protein>
    <recommendedName>
        <fullName evidence="2">IPT/TIG domain-containing protein</fullName>
    </recommendedName>
</protein>
<dbReference type="Pfam" id="PF01833">
    <property type="entry name" value="TIG"/>
    <property type="match status" value="1"/>
</dbReference>
<gene>
    <name evidence="3" type="ORF">AVEN_116011_1</name>
</gene>
<evidence type="ECO:0000313" key="3">
    <source>
        <dbReference type="EMBL" id="GBN12681.1"/>
    </source>
</evidence>
<comment type="caution">
    <text evidence="3">The sequence shown here is derived from an EMBL/GenBank/DDBJ whole genome shotgun (WGS) entry which is preliminary data.</text>
</comment>
<evidence type="ECO:0000259" key="2">
    <source>
        <dbReference type="Pfam" id="PF01833"/>
    </source>
</evidence>
<feature type="region of interest" description="Disordered" evidence="1">
    <location>
        <begin position="31"/>
        <end position="52"/>
    </location>
</feature>
<dbReference type="Proteomes" id="UP000499080">
    <property type="component" value="Unassembled WGS sequence"/>
</dbReference>
<evidence type="ECO:0000313" key="4">
    <source>
        <dbReference type="Proteomes" id="UP000499080"/>
    </source>
</evidence>
<feature type="domain" description="IPT/TIG" evidence="2">
    <location>
        <begin position="1"/>
        <end position="40"/>
    </location>
</feature>
<dbReference type="InterPro" id="IPR002909">
    <property type="entry name" value="IPT_dom"/>
</dbReference>
<keyword evidence="4" id="KW-1185">Reference proteome</keyword>
<dbReference type="EMBL" id="BGPR01198996">
    <property type="protein sequence ID" value="GBN12681.1"/>
    <property type="molecule type" value="Genomic_DNA"/>
</dbReference>
<proteinExistence type="predicted"/>
<reference evidence="3 4" key="1">
    <citation type="journal article" date="2019" name="Sci. Rep.">
        <title>Orb-weaving spider Araneus ventricosus genome elucidates the spidroin gene catalogue.</title>
        <authorList>
            <person name="Kono N."/>
            <person name="Nakamura H."/>
            <person name="Ohtoshi R."/>
            <person name="Moran D.A.P."/>
            <person name="Shinohara A."/>
            <person name="Yoshida Y."/>
            <person name="Fujiwara M."/>
            <person name="Mori M."/>
            <person name="Tomita M."/>
            <person name="Arakawa K."/>
        </authorList>
    </citation>
    <scope>NUCLEOTIDE SEQUENCE [LARGE SCALE GENOMIC DNA]</scope>
</reference>
<organism evidence="3 4">
    <name type="scientific">Araneus ventricosus</name>
    <name type="common">Orbweaver spider</name>
    <name type="synonym">Epeira ventricosa</name>
    <dbReference type="NCBI Taxonomy" id="182803"/>
    <lineage>
        <taxon>Eukaryota</taxon>
        <taxon>Metazoa</taxon>
        <taxon>Ecdysozoa</taxon>
        <taxon>Arthropoda</taxon>
        <taxon>Chelicerata</taxon>
        <taxon>Arachnida</taxon>
        <taxon>Araneae</taxon>
        <taxon>Araneomorphae</taxon>
        <taxon>Entelegynae</taxon>
        <taxon>Araneoidea</taxon>
        <taxon>Araneidae</taxon>
        <taxon>Araneus</taxon>
    </lineage>
</organism>
<dbReference type="AlphaFoldDB" id="A0A4Y2LD33"/>
<feature type="non-terminal residue" evidence="3">
    <location>
        <position position="1"/>
    </location>
</feature>
<evidence type="ECO:0000256" key="1">
    <source>
        <dbReference type="SAM" id="MobiDB-lite"/>
    </source>
</evidence>
<dbReference type="OrthoDB" id="6435691at2759"/>